<protein>
    <submittedName>
        <fullName evidence="2">Uncharacterized protein</fullName>
    </submittedName>
</protein>
<gene>
    <name evidence="2" type="ORF">PIIN_06087</name>
</gene>
<dbReference type="InParanoid" id="G4TLF7"/>
<evidence type="ECO:0000313" key="3">
    <source>
        <dbReference type="Proteomes" id="UP000007148"/>
    </source>
</evidence>
<reference evidence="2 3" key="1">
    <citation type="journal article" date="2011" name="PLoS Pathog.">
        <title>Endophytic Life Strategies Decoded by Genome and Transcriptome Analyses of the Mutualistic Root Symbiont Piriformospora indica.</title>
        <authorList>
            <person name="Zuccaro A."/>
            <person name="Lahrmann U."/>
            <person name="Guldener U."/>
            <person name="Langen G."/>
            <person name="Pfiffi S."/>
            <person name="Biedenkopf D."/>
            <person name="Wong P."/>
            <person name="Samans B."/>
            <person name="Grimm C."/>
            <person name="Basiewicz M."/>
            <person name="Murat C."/>
            <person name="Martin F."/>
            <person name="Kogel K.H."/>
        </authorList>
    </citation>
    <scope>NUCLEOTIDE SEQUENCE [LARGE SCALE GENOMIC DNA]</scope>
    <source>
        <strain evidence="2 3">DSM 11827</strain>
    </source>
</reference>
<proteinExistence type="predicted"/>
<dbReference type="Proteomes" id="UP000007148">
    <property type="component" value="Unassembled WGS sequence"/>
</dbReference>
<evidence type="ECO:0000313" key="2">
    <source>
        <dbReference type="EMBL" id="CCA72152.1"/>
    </source>
</evidence>
<dbReference type="OrthoDB" id="2989959at2759"/>
<organism evidence="2 3">
    <name type="scientific">Serendipita indica (strain DSM 11827)</name>
    <name type="common">Root endophyte fungus</name>
    <name type="synonym">Piriformospora indica</name>
    <dbReference type="NCBI Taxonomy" id="1109443"/>
    <lineage>
        <taxon>Eukaryota</taxon>
        <taxon>Fungi</taxon>
        <taxon>Dikarya</taxon>
        <taxon>Basidiomycota</taxon>
        <taxon>Agaricomycotina</taxon>
        <taxon>Agaricomycetes</taxon>
        <taxon>Sebacinales</taxon>
        <taxon>Serendipitaceae</taxon>
        <taxon>Serendipita</taxon>
    </lineage>
</organism>
<keyword evidence="1" id="KW-1133">Transmembrane helix</keyword>
<keyword evidence="1" id="KW-0472">Membrane</keyword>
<dbReference type="STRING" id="1109443.G4TLF7"/>
<dbReference type="HOGENOM" id="CLU_2016139_0_0_1"/>
<accession>G4TLF7</accession>
<sequence length="123" mass="14290">MIGRGALIKPWILYGLVFFTLPYLMPRSTEIKERRDWDISSRERLDLIRKYAEFGLWWMEMSLTAQADDLAVTLGQTRLESIQLGDIYARLSLSCIVISPLDYSRSCHPDSLTEPQRFEDGMN</sequence>
<dbReference type="EMBL" id="CAFZ01000150">
    <property type="protein sequence ID" value="CCA72152.1"/>
    <property type="molecule type" value="Genomic_DNA"/>
</dbReference>
<keyword evidence="3" id="KW-1185">Reference proteome</keyword>
<keyword evidence="1" id="KW-0812">Transmembrane</keyword>
<name>G4TLF7_SERID</name>
<feature type="transmembrane region" description="Helical" evidence="1">
    <location>
        <begin position="6"/>
        <end position="25"/>
    </location>
</feature>
<evidence type="ECO:0000256" key="1">
    <source>
        <dbReference type="SAM" id="Phobius"/>
    </source>
</evidence>
<comment type="caution">
    <text evidence="2">The sequence shown here is derived from an EMBL/GenBank/DDBJ whole genome shotgun (WGS) entry which is preliminary data.</text>
</comment>
<dbReference type="AlphaFoldDB" id="G4TLF7"/>